<comment type="caution">
    <text evidence="5">The sequence shown here is derived from an EMBL/GenBank/DDBJ whole genome shotgun (WGS) entry which is preliminary data.</text>
</comment>
<evidence type="ECO:0000313" key="6">
    <source>
        <dbReference type="Proteomes" id="UP000245890"/>
    </source>
</evidence>
<reference evidence="5 6" key="1">
    <citation type="submission" date="2018-05" db="EMBL/GenBank/DDBJ databases">
        <title>Description of Sphingomonas pokkalii sp nov, isolated from the rhizosphere of saline tolerant pokkali rice and its draft genome analysis.</title>
        <authorList>
            <person name="Menon R."/>
            <person name="Kumari S."/>
            <person name="Rameshkumar N."/>
        </authorList>
    </citation>
    <scope>NUCLEOTIDE SEQUENCE [LARGE SCALE GENOMIC DNA]</scope>
    <source>
        <strain evidence="5 6">L3B27</strain>
    </source>
</reference>
<keyword evidence="1" id="KW-0560">Oxidoreductase</keyword>
<dbReference type="Gene3D" id="3.40.50.720">
    <property type="entry name" value="NAD(P)-binding Rossmann-like Domain"/>
    <property type="match status" value="1"/>
</dbReference>
<dbReference type="GO" id="GO:0000166">
    <property type="term" value="F:nucleotide binding"/>
    <property type="evidence" value="ECO:0007669"/>
    <property type="project" value="InterPro"/>
</dbReference>
<name>A0A2U0SD25_9SPHN</name>
<dbReference type="InterPro" id="IPR050463">
    <property type="entry name" value="Gfo/Idh/MocA_oxidrdct_glycsds"/>
</dbReference>
<dbReference type="SUPFAM" id="SSF55347">
    <property type="entry name" value="Glyceraldehyde-3-phosphate dehydrogenase-like, C-terminal domain"/>
    <property type="match status" value="1"/>
</dbReference>
<dbReference type="SUPFAM" id="SSF51735">
    <property type="entry name" value="NAD(P)-binding Rossmann-fold domains"/>
    <property type="match status" value="1"/>
</dbReference>
<dbReference type="PROSITE" id="PS51318">
    <property type="entry name" value="TAT"/>
    <property type="match status" value="1"/>
</dbReference>
<protein>
    <submittedName>
        <fullName evidence="5">Oxidoreductase</fullName>
    </submittedName>
</protein>
<dbReference type="Proteomes" id="UP000245890">
    <property type="component" value="Unassembled WGS sequence"/>
</dbReference>
<gene>
    <name evidence="5" type="ORF">DD559_08025</name>
</gene>
<feature type="chain" id="PRO_5015426205" evidence="2">
    <location>
        <begin position="27"/>
        <end position="393"/>
    </location>
</feature>
<feature type="signal peptide" evidence="2">
    <location>
        <begin position="1"/>
        <end position="26"/>
    </location>
</feature>
<dbReference type="InterPro" id="IPR055170">
    <property type="entry name" value="GFO_IDH_MocA-like_dom"/>
</dbReference>
<dbReference type="InterPro" id="IPR006311">
    <property type="entry name" value="TAT_signal"/>
</dbReference>
<dbReference type="InterPro" id="IPR036291">
    <property type="entry name" value="NAD(P)-bd_dom_sf"/>
</dbReference>
<keyword evidence="2" id="KW-0732">Signal</keyword>
<dbReference type="GO" id="GO:0016491">
    <property type="term" value="F:oxidoreductase activity"/>
    <property type="evidence" value="ECO:0007669"/>
    <property type="project" value="UniProtKB-KW"/>
</dbReference>
<evidence type="ECO:0000259" key="3">
    <source>
        <dbReference type="Pfam" id="PF01408"/>
    </source>
</evidence>
<sequence length="393" mass="42173">MDMIDRRLLLASAGLIGAGLAGTARAQSTAQGNGVSANAAPTGPDPSAKDRIRFAVIGLDHSHIYAITDALIRGGGTLVAVHAGDPKQLVPFRARYGDVKVARSEAEILEDKSVQVVASASIPNLRAPLGVRVMRAGKDFLSDKPGITSLAQLAEVRRTIAETKRKFAIMYSERLEVRAAVKAGELVHAGAIGRVVQTINIAPHRVSAPSRPEWFWDVANYGGILTDIGSHQADQFLFYTGSTEAQVVASQVGNFATPNRPKFQDFGDMMLTGSGGTGYVRVDWYTPDGLPTWGDGRVFILGTEGYIELRKYVDIQGRPGGNHLFIADRKGIRYIDCSKVPLPFGPQFVTDVVEHTEVAQSQSQALLAAELVLTAQDKARTLEGGQRPPFQGG</sequence>
<evidence type="ECO:0000256" key="1">
    <source>
        <dbReference type="ARBA" id="ARBA00023002"/>
    </source>
</evidence>
<dbReference type="PANTHER" id="PTHR43818">
    <property type="entry name" value="BCDNA.GH03377"/>
    <property type="match status" value="1"/>
</dbReference>
<organism evidence="5 6">
    <name type="scientific">Sphingomonas pokkalii</name>
    <dbReference type="NCBI Taxonomy" id="2175090"/>
    <lineage>
        <taxon>Bacteria</taxon>
        <taxon>Pseudomonadati</taxon>
        <taxon>Pseudomonadota</taxon>
        <taxon>Alphaproteobacteria</taxon>
        <taxon>Sphingomonadales</taxon>
        <taxon>Sphingomonadaceae</taxon>
        <taxon>Sphingomonas</taxon>
    </lineage>
</organism>
<evidence type="ECO:0000256" key="2">
    <source>
        <dbReference type="SAM" id="SignalP"/>
    </source>
</evidence>
<proteinExistence type="predicted"/>
<dbReference type="Gene3D" id="3.30.360.10">
    <property type="entry name" value="Dihydrodipicolinate Reductase, domain 2"/>
    <property type="match status" value="1"/>
</dbReference>
<dbReference type="RefSeq" id="WP_116468721.1">
    <property type="nucleotide sequence ID" value="NZ_QENQ01000001.1"/>
</dbReference>
<keyword evidence="6" id="KW-1185">Reference proteome</keyword>
<dbReference type="InterPro" id="IPR000683">
    <property type="entry name" value="Gfo/Idh/MocA-like_OxRdtase_N"/>
</dbReference>
<accession>A0A2U0SD25</accession>
<evidence type="ECO:0000313" key="5">
    <source>
        <dbReference type="EMBL" id="PVX29282.1"/>
    </source>
</evidence>
<dbReference type="Pfam" id="PF22725">
    <property type="entry name" value="GFO_IDH_MocA_C3"/>
    <property type="match status" value="1"/>
</dbReference>
<feature type="domain" description="GFO/IDH/MocA-like oxidoreductase" evidence="4">
    <location>
        <begin position="182"/>
        <end position="308"/>
    </location>
</feature>
<dbReference type="OrthoDB" id="9768836at2"/>
<dbReference type="Pfam" id="PF01408">
    <property type="entry name" value="GFO_IDH_MocA"/>
    <property type="match status" value="1"/>
</dbReference>
<dbReference type="AlphaFoldDB" id="A0A2U0SD25"/>
<dbReference type="EMBL" id="QENQ01000001">
    <property type="protein sequence ID" value="PVX29282.1"/>
    <property type="molecule type" value="Genomic_DNA"/>
</dbReference>
<dbReference type="PANTHER" id="PTHR43818:SF11">
    <property type="entry name" value="BCDNA.GH03377"/>
    <property type="match status" value="1"/>
</dbReference>
<evidence type="ECO:0000259" key="4">
    <source>
        <dbReference type="Pfam" id="PF22725"/>
    </source>
</evidence>
<feature type="domain" description="Gfo/Idh/MocA-like oxidoreductase N-terminal" evidence="3">
    <location>
        <begin position="52"/>
        <end position="168"/>
    </location>
</feature>